<dbReference type="EC" id="5.1.3.3" evidence="5"/>
<accession>A0ABS5R8U2</accession>
<reference evidence="6" key="1">
    <citation type="submission" date="2021-05" db="EMBL/GenBank/DDBJ databases">
        <authorList>
            <person name="Sun Q."/>
            <person name="Inoue M."/>
        </authorList>
    </citation>
    <scope>NUCLEOTIDE SEQUENCE</scope>
    <source>
        <strain evidence="6">VKM B-3255</strain>
    </source>
</reference>
<dbReference type="Gene3D" id="2.70.98.10">
    <property type="match status" value="1"/>
</dbReference>
<sequence>MTVGHGPEGEPIEEITLVAADGTRARVLSWGATLRDLEIPLADGRLRRVVLGYEDPQSYIANPSYLGATCGRVANRIRDGRFSHDGRDYDVGRNEAGRTHLHGGARGFSHRNWTVTGTTADSVTLTRHSPDGEEGYPGTVEARCTYRLEAPATLIVEMSATSDAPTPINLAHHSYFTLDPAGTVRELELEVAARRYTPVDENLIPTGELAAVAGTPFDFTRPARLDARGTLYDINYVLDGTAGGEPRFAARASCRRTGLALDILTDAPGLQLYDGQHLKPTRGGLGANRHGPHAGICFEAQNFPDAVNQPGFPSPWIHQGDTYRQVTRYRFYGHAVLGG</sequence>
<comment type="pathway">
    <text evidence="1 5">Carbohydrate metabolism; hexose metabolism.</text>
</comment>
<proteinExistence type="inferred from homology"/>
<keyword evidence="4 5" id="KW-0119">Carbohydrate metabolism</keyword>
<keyword evidence="7" id="KW-1185">Reference proteome</keyword>
<dbReference type="InterPro" id="IPR015443">
    <property type="entry name" value="Aldose_1-epimerase"/>
</dbReference>
<dbReference type="PANTHER" id="PTHR10091">
    <property type="entry name" value="ALDOSE-1-EPIMERASE"/>
    <property type="match status" value="1"/>
</dbReference>
<dbReference type="Proteomes" id="UP001166585">
    <property type="component" value="Unassembled WGS sequence"/>
</dbReference>
<dbReference type="NCBIfam" id="NF008277">
    <property type="entry name" value="PRK11055.1"/>
    <property type="match status" value="1"/>
</dbReference>
<protein>
    <recommendedName>
        <fullName evidence="5">Aldose 1-epimerase</fullName>
        <ecNumber evidence="5">5.1.3.3</ecNumber>
    </recommendedName>
</protein>
<keyword evidence="3 5" id="KW-0413">Isomerase</keyword>
<comment type="caution">
    <text evidence="6">The sequence shown here is derived from an EMBL/GenBank/DDBJ whole genome shotgun (WGS) entry which is preliminary data.</text>
</comment>
<evidence type="ECO:0000256" key="1">
    <source>
        <dbReference type="ARBA" id="ARBA00005028"/>
    </source>
</evidence>
<dbReference type="PIRSF" id="PIRSF005096">
    <property type="entry name" value="GALM"/>
    <property type="match status" value="1"/>
</dbReference>
<evidence type="ECO:0000313" key="6">
    <source>
        <dbReference type="EMBL" id="MBS9477542.1"/>
    </source>
</evidence>
<dbReference type="InterPro" id="IPR011013">
    <property type="entry name" value="Gal_mutarotase_sf_dom"/>
</dbReference>
<organism evidence="6 7">
    <name type="scientific">Ancylobacter radicis</name>
    <dbReference type="NCBI Taxonomy" id="2836179"/>
    <lineage>
        <taxon>Bacteria</taxon>
        <taxon>Pseudomonadati</taxon>
        <taxon>Pseudomonadota</taxon>
        <taxon>Alphaproteobacteria</taxon>
        <taxon>Hyphomicrobiales</taxon>
        <taxon>Xanthobacteraceae</taxon>
        <taxon>Ancylobacter</taxon>
    </lineage>
</organism>
<comment type="similarity">
    <text evidence="2 5">Belongs to the aldose epimerase family.</text>
</comment>
<dbReference type="InterPro" id="IPR008183">
    <property type="entry name" value="Aldose_1/G6P_1-epimerase"/>
</dbReference>
<dbReference type="EMBL" id="JAHCQH010000015">
    <property type="protein sequence ID" value="MBS9477542.1"/>
    <property type="molecule type" value="Genomic_DNA"/>
</dbReference>
<dbReference type="Pfam" id="PF01263">
    <property type="entry name" value="Aldose_epim"/>
    <property type="match status" value="1"/>
</dbReference>
<dbReference type="InterPro" id="IPR014718">
    <property type="entry name" value="GH-type_carb-bd"/>
</dbReference>
<dbReference type="PANTHER" id="PTHR10091:SF0">
    <property type="entry name" value="GALACTOSE MUTAROTASE"/>
    <property type="match status" value="1"/>
</dbReference>
<dbReference type="InterPro" id="IPR047215">
    <property type="entry name" value="Galactose_mutarotase-like"/>
</dbReference>
<dbReference type="SUPFAM" id="SSF74650">
    <property type="entry name" value="Galactose mutarotase-like"/>
    <property type="match status" value="1"/>
</dbReference>
<evidence type="ECO:0000256" key="3">
    <source>
        <dbReference type="ARBA" id="ARBA00023235"/>
    </source>
</evidence>
<evidence type="ECO:0000256" key="4">
    <source>
        <dbReference type="ARBA" id="ARBA00023277"/>
    </source>
</evidence>
<name>A0ABS5R8U2_9HYPH</name>
<evidence type="ECO:0000313" key="7">
    <source>
        <dbReference type="Proteomes" id="UP001166585"/>
    </source>
</evidence>
<dbReference type="CDD" id="cd09019">
    <property type="entry name" value="galactose_mutarotase_like"/>
    <property type="match status" value="1"/>
</dbReference>
<comment type="catalytic activity">
    <reaction evidence="5">
        <text>alpha-D-glucose = beta-D-glucose</text>
        <dbReference type="Rhea" id="RHEA:10264"/>
        <dbReference type="ChEBI" id="CHEBI:15903"/>
        <dbReference type="ChEBI" id="CHEBI:17925"/>
        <dbReference type="EC" id="5.1.3.3"/>
    </reaction>
</comment>
<evidence type="ECO:0000256" key="2">
    <source>
        <dbReference type="ARBA" id="ARBA00006206"/>
    </source>
</evidence>
<evidence type="ECO:0000256" key="5">
    <source>
        <dbReference type="PIRNR" id="PIRNR005096"/>
    </source>
</evidence>
<gene>
    <name evidence="6" type="ORF">KIP89_10520</name>
</gene>